<evidence type="ECO:0000313" key="2">
    <source>
        <dbReference type="EMBL" id="KAI0522472.1"/>
    </source>
</evidence>
<name>A0A8T3BWK2_DENNO</name>
<reference evidence="2" key="1">
    <citation type="journal article" date="2022" name="Front. Genet.">
        <title>Chromosome-Scale Assembly of the Dendrobium nobile Genome Provides Insights Into the Molecular Mechanism of the Biosynthesis of the Medicinal Active Ingredient of Dendrobium.</title>
        <authorList>
            <person name="Xu Q."/>
            <person name="Niu S.-C."/>
            <person name="Li K.-L."/>
            <person name="Zheng P.-J."/>
            <person name="Zhang X.-J."/>
            <person name="Jia Y."/>
            <person name="Liu Y."/>
            <person name="Niu Y.-X."/>
            <person name="Yu L.-H."/>
            <person name="Chen D.-F."/>
            <person name="Zhang G.-Q."/>
        </authorList>
    </citation>
    <scope>NUCLEOTIDE SEQUENCE</scope>
    <source>
        <tissue evidence="2">Leaf</tissue>
    </source>
</reference>
<dbReference type="AlphaFoldDB" id="A0A8T3BWK2"/>
<evidence type="ECO:0000256" key="1">
    <source>
        <dbReference type="SAM" id="MobiDB-lite"/>
    </source>
</evidence>
<evidence type="ECO:0000313" key="3">
    <source>
        <dbReference type="Proteomes" id="UP000829196"/>
    </source>
</evidence>
<comment type="caution">
    <text evidence="2">The sequence shown here is derived from an EMBL/GenBank/DDBJ whole genome shotgun (WGS) entry which is preliminary data.</text>
</comment>
<sequence length="59" mass="6404">MEGEGEGEEKRKKFTLEKLGGRRPAVGELGIARGRGSSALGRENGRGMRRGGGWECMRV</sequence>
<protein>
    <submittedName>
        <fullName evidence="2">Uncharacterized protein</fullName>
    </submittedName>
</protein>
<gene>
    <name evidence="2" type="ORF">KFK09_004851</name>
</gene>
<feature type="region of interest" description="Disordered" evidence="1">
    <location>
        <begin position="27"/>
        <end position="59"/>
    </location>
</feature>
<dbReference type="Proteomes" id="UP000829196">
    <property type="component" value="Unassembled WGS sequence"/>
</dbReference>
<organism evidence="2 3">
    <name type="scientific">Dendrobium nobile</name>
    <name type="common">Orchid</name>
    <dbReference type="NCBI Taxonomy" id="94219"/>
    <lineage>
        <taxon>Eukaryota</taxon>
        <taxon>Viridiplantae</taxon>
        <taxon>Streptophyta</taxon>
        <taxon>Embryophyta</taxon>
        <taxon>Tracheophyta</taxon>
        <taxon>Spermatophyta</taxon>
        <taxon>Magnoliopsida</taxon>
        <taxon>Liliopsida</taxon>
        <taxon>Asparagales</taxon>
        <taxon>Orchidaceae</taxon>
        <taxon>Epidendroideae</taxon>
        <taxon>Malaxideae</taxon>
        <taxon>Dendrobiinae</taxon>
        <taxon>Dendrobium</taxon>
    </lineage>
</organism>
<keyword evidence="3" id="KW-1185">Reference proteome</keyword>
<dbReference type="EMBL" id="JAGYWB010000005">
    <property type="protein sequence ID" value="KAI0522472.1"/>
    <property type="molecule type" value="Genomic_DNA"/>
</dbReference>
<accession>A0A8T3BWK2</accession>
<proteinExistence type="predicted"/>
<feature type="compositionally biased region" description="Gly residues" evidence="1">
    <location>
        <begin position="50"/>
        <end position="59"/>
    </location>
</feature>